<dbReference type="InterPro" id="IPR002023">
    <property type="entry name" value="NuoE-like"/>
</dbReference>
<evidence type="ECO:0000256" key="8">
    <source>
        <dbReference type="ARBA" id="ARBA00034078"/>
    </source>
</evidence>
<dbReference type="InterPro" id="IPR036249">
    <property type="entry name" value="Thioredoxin-like_sf"/>
</dbReference>
<dbReference type="FunFam" id="3.40.30.10:FF:000022">
    <property type="entry name" value="NADH dehydrogenase flavoprotein 2, mitochondrial"/>
    <property type="match status" value="1"/>
</dbReference>
<dbReference type="NCBIfam" id="TIGR01958">
    <property type="entry name" value="nuoE_fam"/>
    <property type="match status" value="1"/>
</dbReference>
<dbReference type="GO" id="GO:0003954">
    <property type="term" value="F:NADH dehydrogenase activity"/>
    <property type="evidence" value="ECO:0007669"/>
    <property type="project" value="TreeGrafter"/>
</dbReference>
<keyword evidence="2 9" id="KW-0001">2Fe-2S</keyword>
<dbReference type="SUPFAM" id="SSF52833">
    <property type="entry name" value="Thioredoxin-like"/>
    <property type="match status" value="1"/>
</dbReference>
<dbReference type="EC" id="1.6.5.3" evidence="10"/>
<dbReference type="InterPro" id="IPR042128">
    <property type="entry name" value="NuoE_dom"/>
</dbReference>
<proteinExistence type="inferred from homology"/>
<feature type="binding site" evidence="9">
    <location>
        <position position="134"/>
    </location>
    <ligand>
        <name>[2Fe-2S] cluster</name>
        <dbReference type="ChEBI" id="CHEBI:190135"/>
    </ligand>
</feature>
<dbReference type="PANTHER" id="PTHR10371">
    <property type="entry name" value="NADH DEHYDROGENASE UBIQUINONE FLAVOPROTEIN 2, MITOCHONDRIAL"/>
    <property type="match status" value="1"/>
</dbReference>
<keyword evidence="5 9" id="KW-0408">Iron</keyword>
<dbReference type="Gene3D" id="3.40.30.10">
    <property type="entry name" value="Glutaredoxin"/>
    <property type="match status" value="1"/>
</dbReference>
<dbReference type="GO" id="GO:0022890">
    <property type="term" value="F:inorganic cation transmembrane transporter activity"/>
    <property type="evidence" value="ECO:0007669"/>
    <property type="project" value="UniProtKB-ARBA"/>
</dbReference>
<dbReference type="GO" id="GO:1902494">
    <property type="term" value="C:catalytic complex"/>
    <property type="evidence" value="ECO:0007669"/>
    <property type="project" value="UniProtKB-ARBA"/>
</dbReference>
<feature type="binding site" evidence="9">
    <location>
        <position position="93"/>
    </location>
    <ligand>
        <name>[2Fe-2S] cluster</name>
        <dbReference type="ChEBI" id="CHEBI:190135"/>
    </ligand>
</feature>
<dbReference type="Proteomes" id="UP000031518">
    <property type="component" value="Unassembled WGS sequence"/>
</dbReference>
<comment type="cofactor">
    <cofactor evidence="9">
        <name>[2Fe-2S] cluster</name>
        <dbReference type="ChEBI" id="CHEBI:190135"/>
    </cofactor>
    <text evidence="9">Binds 1 [2Fe-2S] cluster.</text>
</comment>
<dbReference type="OrthoDB" id="9807941at2"/>
<organism evidence="10 11">
    <name type="scientific">Pyrinomonas methylaliphatogenes</name>
    <dbReference type="NCBI Taxonomy" id="454194"/>
    <lineage>
        <taxon>Bacteria</taxon>
        <taxon>Pseudomonadati</taxon>
        <taxon>Acidobacteriota</taxon>
        <taxon>Blastocatellia</taxon>
        <taxon>Blastocatellales</taxon>
        <taxon>Pyrinomonadaceae</taxon>
        <taxon>Pyrinomonas</taxon>
    </lineage>
</organism>
<dbReference type="GO" id="GO:0022804">
    <property type="term" value="F:active transmembrane transporter activity"/>
    <property type="evidence" value="ECO:0007669"/>
    <property type="project" value="UniProtKB-ARBA"/>
</dbReference>
<dbReference type="EMBL" id="CBXV010000002">
    <property type="protein sequence ID" value="CDM64434.1"/>
    <property type="molecule type" value="Genomic_DNA"/>
</dbReference>
<dbReference type="AlphaFoldDB" id="A0A0B6WVX7"/>
<protein>
    <submittedName>
        <fullName evidence="10">NADH dehydrogenase subunit E</fullName>
        <ecNumber evidence="10">1.6.5.3</ecNumber>
    </submittedName>
</protein>
<dbReference type="GO" id="GO:0031967">
    <property type="term" value="C:organelle envelope"/>
    <property type="evidence" value="ECO:0007669"/>
    <property type="project" value="UniProtKB-ARBA"/>
</dbReference>
<keyword evidence="6 9" id="KW-0411">Iron-sulfur</keyword>
<dbReference type="GO" id="GO:0031090">
    <property type="term" value="C:organelle membrane"/>
    <property type="evidence" value="ECO:0007669"/>
    <property type="project" value="UniProtKB-ARBA"/>
</dbReference>
<dbReference type="STRING" id="454194.PYK22_00428"/>
<evidence type="ECO:0000313" key="10">
    <source>
        <dbReference type="EMBL" id="CDM64434.1"/>
    </source>
</evidence>
<keyword evidence="11" id="KW-1185">Reference proteome</keyword>
<dbReference type="Pfam" id="PF01257">
    <property type="entry name" value="2Fe-2S_thioredx"/>
    <property type="match status" value="1"/>
</dbReference>
<sequence>MNPLPKEIEEEIQSFSPEVEAEIDRHIAKYPVKRSAILPIMFIVQRERGYLDAAGIAYIARRLDLTITDVWEVATFYTMINLKPVGKYHIQVCRTLSCQLLGAEKIVEHISKRLGIKPGETTPDGRFTLSWVECLGSCGTAPAMQIGFDYYENLTPERVDEILDSLKE</sequence>
<dbReference type="GO" id="GO:0098796">
    <property type="term" value="C:membrane protein complex"/>
    <property type="evidence" value="ECO:0007669"/>
    <property type="project" value="UniProtKB-ARBA"/>
</dbReference>
<evidence type="ECO:0000256" key="4">
    <source>
        <dbReference type="ARBA" id="ARBA00022967"/>
    </source>
</evidence>
<evidence type="ECO:0000256" key="7">
    <source>
        <dbReference type="ARBA" id="ARBA00023027"/>
    </source>
</evidence>
<evidence type="ECO:0000256" key="5">
    <source>
        <dbReference type="ARBA" id="ARBA00023004"/>
    </source>
</evidence>
<dbReference type="GO" id="GO:0008324">
    <property type="term" value="F:monoatomic cation transmembrane transporter activity"/>
    <property type="evidence" value="ECO:0007669"/>
    <property type="project" value="UniProtKB-ARBA"/>
</dbReference>
<name>A0A0B6WVX7_9BACT</name>
<dbReference type="CDD" id="cd03064">
    <property type="entry name" value="TRX_Fd_NuoE"/>
    <property type="match status" value="1"/>
</dbReference>
<dbReference type="GO" id="GO:0098662">
    <property type="term" value="P:inorganic cation transmembrane transport"/>
    <property type="evidence" value="ECO:0007669"/>
    <property type="project" value="UniProtKB-ARBA"/>
</dbReference>
<comment type="cofactor">
    <cofactor evidence="8">
        <name>[2Fe-2S] cluster</name>
        <dbReference type="ChEBI" id="CHEBI:190135"/>
    </cofactor>
</comment>
<gene>
    <name evidence="10" type="ORF">PYK22_00428</name>
</gene>
<dbReference type="FunFam" id="1.10.10.1590:FF:000001">
    <property type="entry name" value="NADH-quinone oxidoreductase subunit E"/>
    <property type="match status" value="1"/>
</dbReference>
<dbReference type="PANTHER" id="PTHR10371:SF3">
    <property type="entry name" value="NADH DEHYDROGENASE [UBIQUINONE] FLAVOPROTEIN 2, MITOCHONDRIAL"/>
    <property type="match status" value="1"/>
</dbReference>
<keyword evidence="4" id="KW-1278">Translocase</keyword>
<reference evidence="10 11" key="1">
    <citation type="submission" date="2013-12" db="EMBL/GenBank/DDBJ databases">
        <authorList>
            <person name="Stott M."/>
        </authorList>
    </citation>
    <scope>NUCLEOTIDE SEQUENCE [LARGE SCALE GENOMIC DNA]</scope>
    <source>
        <strain evidence="10 11">K22</strain>
    </source>
</reference>
<keyword evidence="7" id="KW-0520">NAD</keyword>
<evidence type="ECO:0000256" key="2">
    <source>
        <dbReference type="ARBA" id="ARBA00022714"/>
    </source>
</evidence>
<dbReference type="PIRSF" id="PIRSF000216">
    <property type="entry name" value="NADH_DH_24kDa"/>
    <property type="match status" value="1"/>
</dbReference>
<feature type="binding site" evidence="9">
    <location>
        <position position="138"/>
    </location>
    <ligand>
        <name>[2Fe-2S] cluster</name>
        <dbReference type="ChEBI" id="CHEBI:190135"/>
    </ligand>
</feature>
<dbReference type="PROSITE" id="PS01099">
    <property type="entry name" value="COMPLEX1_24K"/>
    <property type="match status" value="1"/>
</dbReference>
<dbReference type="GO" id="GO:0046872">
    <property type="term" value="F:metal ion binding"/>
    <property type="evidence" value="ECO:0007669"/>
    <property type="project" value="UniProtKB-KW"/>
</dbReference>
<keyword evidence="10" id="KW-0560">Oxidoreductase</keyword>
<reference evidence="10 11" key="2">
    <citation type="submission" date="2015-01" db="EMBL/GenBank/DDBJ databases">
        <title>Complete genome sequence of Pyrinomonas methylaliphatogenes type strain K22T.</title>
        <authorList>
            <person name="Lee K.C.Y."/>
            <person name="Power J.F."/>
            <person name="Dunfield P.F."/>
            <person name="Morgan X.C."/>
            <person name="Huttenhower C."/>
            <person name="Stott M.B."/>
        </authorList>
    </citation>
    <scope>NUCLEOTIDE SEQUENCE [LARGE SCALE GENOMIC DNA]</scope>
    <source>
        <strain evidence="10 11">K22</strain>
    </source>
</reference>
<evidence type="ECO:0000256" key="3">
    <source>
        <dbReference type="ARBA" id="ARBA00022723"/>
    </source>
</evidence>
<evidence type="ECO:0000256" key="1">
    <source>
        <dbReference type="ARBA" id="ARBA00010643"/>
    </source>
</evidence>
<accession>A0A0B6WVX7</accession>
<dbReference type="NCBIfam" id="NF005722">
    <property type="entry name" value="PRK07539.1-2"/>
    <property type="match status" value="1"/>
</dbReference>
<comment type="similarity">
    <text evidence="1">Belongs to the complex I 24 kDa subunit family.</text>
</comment>
<dbReference type="Gene3D" id="1.10.10.1590">
    <property type="entry name" value="NADH-quinone oxidoreductase subunit E"/>
    <property type="match status" value="1"/>
</dbReference>
<feature type="binding site" evidence="9">
    <location>
        <position position="98"/>
    </location>
    <ligand>
        <name>[2Fe-2S] cluster</name>
        <dbReference type="ChEBI" id="CHEBI:190135"/>
    </ligand>
</feature>
<evidence type="ECO:0000313" key="11">
    <source>
        <dbReference type="Proteomes" id="UP000031518"/>
    </source>
</evidence>
<dbReference type="GO" id="GO:0051537">
    <property type="term" value="F:2 iron, 2 sulfur cluster binding"/>
    <property type="evidence" value="ECO:0007669"/>
    <property type="project" value="UniProtKB-KW"/>
</dbReference>
<evidence type="ECO:0000256" key="6">
    <source>
        <dbReference type="ARBA" id="ARBA00023014"/>
    </source>
</evidence>
<evidence type="ECO:0000256" key="9">
    <source>
        <dbReference type="PIRSR" id="PIRSR000216-1"/>
    </source>
</evidence>
<dbReference type="RefSeq" id="WP_083437531.1">
    <property type="nucleotide sequence ID" value="NZ_CBXV010000002.1"/>
</dbReference>
<keyword evidence="3 9" id="KW-0479">Metal-binding</keyword>
<dbReference type="InterPro" id="IPR041921">
    <property type="entry name" value="NuoE_N"/>
</dbReference>